<dbReference type="PROSITE" id="PS00101">
    <property type="entry name" value="HEXAPEP_TRANSFERASES"/>
    <property type="match status" value="1"/>
</dbReference>
<dbReference type="AlphaFoldDB" id="A0A060E119"/>
<keyword evidence="6" id="KW-0413">Isomerase</keyword>
<sequence length="314" mass="34432">MSVFVHPQGLCESESIGDGTRIWAFAHVLPGARIGRDCNICDHVFIENDVVVGDRVTIKCGVQLWDGVRLEDEVFVGPNVTFTNDPFPRSKIYPERFARTVVARGASIGANATILPGVRIGANAMVGAGAVVTRDVPANAVIVGNPATIVNYANAVHETPATFDTTQQVGVRECSVPGVTVHTFPLVGDMRGKLTVGEFTDQVPFVPRRFFMVFDVPGRNVRGQHAHKVCHQFLICTHGSCSVMVDDGIRREEIRLDSPNLAVYMPPMIWGVQYKYSPDAVLLVFASDSYDPDDYVRDYDEFLALIAKTPPTRL</sequence>
<feature type="domain" description="Sugar 3,4-ketoisomerase QdtA cupin" evidence="5">
    <location>
        <begin position="179"/>
        <end position="305"/>
    </location>
</feature>
<comment type="similarity">
    <text evidence="1">Belongs to the transferase hexapeptide repeat family.</text>
</comment>
<evidence type="ECO:0000256" key="2">
    <source>
        <dbReference type="ARBA" id="ARBA00022679"/>
    </source>
</evidence>
<dbReference type="Gene3D" id="2.160.10.10">
    <property type="entry name" value="Hexapeptide repeat proteins"/>
    <property type="match status" value="1"/>
</dbReference>
<dbReference type="InterPro" id="IPR011004">
    <property type="entry name" value="Trimer_LpxA-like_sf"/>
</dbReference>
<dbReference type="SUPFAM" id="SSF51182">
    <property type="entry name" value="RmlC-like cupins"/>
    <property type="match status" value="1"/>
</dbReference>
<evidence type="ECO:0000313" key="7">
    <source>
        <dbReference type="Proteomes" id="UP000027186"/>
    </source>
</evidence>
<accession>A0A060E119</accession>
<name>A0A060E119_9PROT</name>
<dbReference type="InterPro" id="IPR050179">
    <property type="entry name" value="Trans_hexapeptide_repeat"/>
</dbReference>
<keyword evidence="3" id="KW-0677">Repeat</keyword>
<keyword evidence="4" id="KW-0012">Acyltransferase</keyword>
<dbReference type="InterPro" id="IPR008894">
    <property type="entry name" value="QdtA_cupin_dom"/>
</dbReference>
<dbReference type="Gene3D" id="2.60.120.10">
    <property type="entry name" value="Jelly Rolls"/>
    <property type="match status" value="1"/>
</dbReference>
<dbReference type="InterPro" id="IPR018357">
    <property type="entry name" value="Hexapep_transf_CS"/>
</dbReference>
<gene>
    <name evidence="6" type="ORF">ABAZ39_33125</name>
</gene>
<evidence type="ECO:0000256" key="3">
    <source>
        <dbReference type="ARBA" id="ARBA00022737"/>
    </source>
</evidence>
<dbReference type="EMBL" id="CP007798">
    <property type="protein sequence ID" value="AIB16679.1"/>
    <property type="molecule type" value="Genomic_DNA"/>
</dbReference>
<dbReference type="Pfam" id="PF05523">
    <property type="entry name" value="FdtA"/>
    <property type="match status" value="1"/>
</dbReference>
<dbReference type="InterPro" id="IPR014710">
    <property type="entry name" value="RmlC-like_jellyroll"/>
</dbReference>
<reference evidence="6 7" key="1">
    <citation type="journal article" date="2014" name="Genome Announc.">
        <title>Complete Genome Sequence of the Model Rhizosphere Strain Azospirillum brasilense Az39, Successfully Applied in Agriculture.</title>
        <authorList>
            <person name="Rivera D."/>
            <person name="Revale S."/>
            <person name="Molina R."/>
            <person name="Gualpa J."/>
            <person name="Puente M."/>
            <person name="Maroniche G."/>
            <person name="Paris G."/>
            <person name="Baker D."/>
            <person name="Clavijo B."/>
            <person name="McLay K."/>
            <person name="Spaepen S."/>
            <person name="Perticari A."/>
            <person name="Vazquez M."/>
            <person name="Wisniewski-Dye F."/>
            <person name="Watkins C."/>
            <person name="Martinez-Abarca F."/>
            <person name="Vanderleyden J."/>
            <person name="Cassan F."/>
        </authorList>
    </citation>
    <scope>NUCLEOTIDE SEQUENCE [LARGE SCALE GENOMIC DNA]</scope>
    <source>
        <strain evidence="6 7">Az39</strain>
        <plasmid evidence="6">AbAZ39_p5</plasmid>
    </source>
</reference>
<dbReference type="CDD" id="cd20292">
    <property type="entry name" value="cupin_QdtA-like"/>
    <property type="match status" value="1"/>
</dbReference>
<dbReference type="KEGG" id="abq:ABAZ39_33125"/>
<evidence type="ECO:0000256" key="1">
    <source>
        <dbReference type="ARBA" id="ARBA00007274"/>
    </source>
</evidence>
<geneLocation type="plasmid" evidence="6 7">
    <name>AbAZ39_p5</name>
</geneLocation>
<organism evidence="6 7">
    <name type="scientific">Azospirillum argentinense</name>
    <dbReference type="NCBI Taxonomy" id="2970906"/>
    <lineage>
        <taxon>Bacteria</taxon>
        <taxon>Pseudomonadati</taxon>
        <taxon>Pseudomonadota</taxon>
        <taxon>Alphaproteobacteria</taxon>
        <taxon>Rhodospirillales</taxon>
        <taxon>Azospirillaceae</taxon>
        <taxon>Azospirillum</taxon>
    </lineage>
</organism>
<dbReference type="PANTHER" id="PTHR43300">
    <property type="entry name" value="ACETYLTRANSFERASE"/>
    <property type="match status" value="1"/>
</dbReference>
<keyword evidence="6" id="KW-0614">Plasmid</keyword>
<dbReference type="GO" id="GO:0016853">
    <property type="term" value="F:isomerase activity"/>
    <property type="evidence" value="ECO:0007669"/>
    <property type="project" value="UniProtKB-KW"/>
</dbReference>
<protein>
    <submittedName>
        <fullName evidence="6">Isomerase</fullName>
    </submittedName>
</protein>
<dbReference type="Proteomes" id="UP000027186">
    <property type="component" value="Plasmid AbAZ39_p5"/>
</dbReference>
<dbReference type="CDD" id="cd03358">
    <property type="entry name" value="LbH_WxcM_N_like"/>
    <property type="match status" value="1"/>
</dbReference>
<dbReference type="InterPro" id="IPR011051">
    <property type="entry name" value="RmlC_Cupin_sf"/>
</dbReference>
<dbReference type="RefSeq" id="WP_040138494.1">
    <property type="nucleotide sequence ID" value="NZ_CP007798.1"/>
</dbReference>
<evidence type="ECO:0000256" key="4">
    <source>
        <dbReference type="ARBA" id="ARBA00023315"/>
    </source>
</evidence>
<dbReference type="PANTHER" id="PTHR43300:SF4">
    <property type="entry name" value="ACYL-[ACYL-CARRIER-PROTEIN]--UDP-N-ACETYLGLUCOSAMINE O-ACYLTRANSFERASE"/>
    <property type="match status" value="1"/>
</dbReference>
<proteinExistence type="inferred from homology"/>
<evidence type="ECO:0000313" key="6">
    <source>
        <dbReference type="EMBL" id="AIB16679.1"/>
    </source>
</evidence>
<dbReference type="InterPro" id="IPR001451">
    <property type="entry name" value="Hexapep"/>
</dbReference>
<dbReference type="Pfam" id="PF00132">
    <property type="entry name" value="Hexapep"/>
    <property type="match status" value="2"/>
</dbReference>
<dbReference type="GO" id="GO:0016746">
    <property type="term" value="F:acyltransferase activity"/>
    <property type="evidence" value="ECO:0007669"/>
    <property type="project" value="UniProtKB-KW"/>
</dbReference>
<keyword evidence="2" id="KW-0808">Transferase</keyword>
<evidence type="ECO:0000259" key="5">
    <source>
        <dbReference type="Pfam" id="PF05523"/>
    </source>
</evidence>
<dbReference type="SUPFAM" id="SSF51161">
    <property type="entry name" value="Trimeric LpxA-like enzymes"/>
    <property type="match status" value="1"/>
</dbReference>